<feature type="compositionally biased region" description="Low complexity" evidence="1">
    <location>
        <begin position="258"/>
        <end position="269"/>
    </location>
</feature>
<feature type="compositionally biased region" description="Polar residues" evidence="1">
    <location>
        <begin position="131"/>
        <end position="148"/>
    </location>
</feature>
<reference evidence="2" key="1">
    <citation type="journal article" date="2023" name="Mol. Phylogenet. Evol.">
        <title>Genome-scale phylogeny and comparative genomics of the fungal order Sordariales.</title>
        <authorList>
            <person name="Hensen N."/>
            <person name="Bonometti L."/>
            <person name="Westerberg I."/>
            <person name="Brannstrom I.O."/>
            <person name="Guillou S."/>
            <person name="Cros-Aarteil S."/>
            <person name="Calhoun S."/>
            <person name="Haridas S."/>
            <person name="Kuo A."/>
            <person name="Mondo S."/>
            <person name="Pangilinan J."/>
            <person name="Riley R."/>
            <person name="LaButti K."/>
            <person name="Andreopoulos B."/>
            <person name="Lipzen A."/>
            <person name="Chen C."/>
            <person name="Yan M."/>
            <person name="Daum C."/>
            <person name="Ng V."/>
            <person name="Clum A."/>
            <person name="Steindorff A."/>
            <person name="Ohm R.A."/>
            <person name="Martin F."/>
            <person name="Silar P."/>
            <person name="Natvig D.O."/>
            <person name="Lalanne C."/>
            <person name="Gautier V."/>
            <person name="Ament-Velasquez S.L."/>
            <person name="Kruys A."/>
            <person name="Hutchinson M.I."/>
            <person name="Powell A.J."/>
            <person name="Barry K."/>
            <person name="Miller A.N."/>
            <person name="Grigoriev I.V."/>
            <person name="Debuchy R."/>
            <person name="Gladieux P."/>
            <person name="Hiltunen Thoren M."/>
            <person name="Johannesson H."/>
        </authorList>
    </citation>
    <scope>NUCLEOTIDE SEQUENCE</scope>
    <source>
        <strain evidence="2">CBS 560.94</strain>
    </source>
</reference>
<dbReference type="AlphaFoldDB" id="A0AAE0JEU1"/>
<feature type="compositionally biased region" description="Acidic residues" evidence="1">
    <location>
        <begin position="270"/>
        <end position="285"/>
    </location>
</feature>
<feature type="region of interest" description="Disordered" evidence="1">
    <location>
        <begin position="317"/>
        <end position="339"/>
    </location>
</feature>
<name>A0AAE0JEU1_9PEZI</name>
<evidence type="ECO:0000313" key="2">
    <source>
        <dbReference type="EMBL" id="KAK3344966.1"/>
    </source>
</evidence>
<evidence type="ECO:0000256" key="1">
    <source>
        <dbReference type="SAM" id="MobiDB-lite"/>
    </source>
</evidence>
<proteinExistence type="predicted"/>
<accession>A0AAE0JEU1</accession>
<feature type="region of interest" description="Disordered" evidence="1">
    <location>
        <begin position="88"/>
        <end position="170"/>
    </location>
</feature>
<comment type="caution">
    <text evidence="2">The sequence shown here is derived from an EMBL/GenBank/DDBJ whole genome shotgun (WGS) entry which is preliminary data.</text>
</comment>
<dbReference type="Proteomes" id="UP001278500">
    <property type="component" value="Unassembled WGS sequence"/>
</dbReference>
<dbReference type="RefSeq" id="XP_062681579.1">
    <property type="nucleotide sequence ID" value="XM_062828256.1"/>
</dbReference>
<reference evidence="2" key="2">
    <citation type="submission" date="2023-06" db="EMBL/GenBank/DDBJ databases">
        <authorList>
            <consortium name="Lawrence Berkeley National Laboratory"/>
            <person name="Haridas S."/>
            <person name="Hensen N."/>
            <person name="Bonometti L."/>
            <person name="Westerberg I."/>
            <person name="Brannstrom I.O."/>
            <person name="Guillou S."/>
            <person name="Cros-Aarteil S."/>
            <person name="Calhoun S."/>
            <person name="Kuo A."/>
            <person name="Mondo S."/>
            <person name="Pangilinan J."/>
            <person name="Riley R."/>
            <person name="Labutti K."/>
            <person name="Andreopoulos B."/>
            <person name="Lipzen A."/>
            <person name="Chen C."/>
            <person name="Yanf M."/>
            <person name="Daum C."/>
            <person name="Ng V."/>
            <person name="Clum A."/>
            <person name="Steindorff A."/>
            <person name="Ohm R."/>
            <person name="Martin F."/>
            <person name="Silar P."/>
            <person name="Natvig D."/>
            <person name="Lalanne C."/>
            <person name="Gautier V."/>
            <person name="Ament-Velasquez S.L."/>
            <person name="Kruys A."/>
            <person name="Hutchinson M.I."/>
            <person name="Powell A.J."/>
            <person name="Barry K."/>
            <person name="Miller A.N."/>
            <person name="Grigoriev I.V."/>
            <person name="Debuchy R."/>
            <person name="Gladieux P."/>
            <person name="Thoren M.H."/>
            <person name="Johannesson H."/>
        </authorList>
    </citation>
    <scope>NUCLEOTIDE SEQUENCE</scope>
    <source>
        <strain evidence="2">CBS 560.94</strain>
    </source>
</reference>
<feature type="compositionally biased region" description="Low complexity" evidence="1">
    <location>
        <begin position="222"/>
        <end position="242"/>
    </location>
</feature>
<keyword evidence="3" id="KW-1185">Reference proteome</keyword>
<organism evidence="2 3">
    <name type="scientific">Neurospora tetraspora</name>
    <dbReference type="NCBI Taxonomy" id="94610"/>
    <lineage>
        <taxon>Eukaryota</taxon>
        <taxon>Fungi</taxon>
        <taxon>Dikarya</taxon>
        <taxon>Ascomycota</taxon>
        <taxon>Pezizomycotina</taxon>
        <taxon>Sordariomycetes</taxon>
        <taxon>Sordariomycetidae</taxon>
        <taxon>Sordariales</taxon>
        <taxon>Sordariaceae</taxon>
        <taxon>Neurospora</taxon>
    </lineage>
</organism>
<protein>
    <submittedName>
        <fullName evidence="2">Uncharacterized protein</fullName>
    </submittedName>
</protein>
<gene>
    <name evidence="2" type="ORF">B0H65DRAFT_508770</name>
</gene>
<dbReference type="GeneID" id="87865410"/>
<feature type="region of interest" description="Disordered" evidence="1">
    <location>
        <begin position="222"/>
        <end position="297"/>
    </location>
</feature>
<evidence type="ECO:0000313" key="3">
    <source>
        <dbReference type="Proteomes" id="UP001278500"/>
    </source>
</evidence>
<sequence>MLKWLWALQDPLQLLPLDRLARASTIAFLTNMNKNWNDRADKDLFFTILNVKNIGVISGSEWITIGNTMRAMGYGFTNEGCRQHFQGLRRAQHKSEVGPATASPDPNRRVDPTLNPITRRPGPGRGRPKKQQNTAQGQSPASTASVSETGTTGPSVTPIPPPVVPGAPGQSTTAIPVPVVPGMPAPPAGMHPAAMAQVHAQAQAQAQAQAYAQQQHAQAQLQAHTQAQAHAQAQAQQARAQQNGRAGNQVGGQGPANQAVQAQSGGQSADGDDVAVDPSLEDGDDEQQHPNKRRKMEQDPLDDAAVMNALAAHNDPASTAHFAPDQKHRNTRSSPTLATMSNLDETPKEGKWNNDAHSALCTALAEGLIASGSSPAQKKDLIMAVMKACGHEGFTWESIRTFCLFVFLPEARLPHCLSFSPTFVTPTKLLHYLRYNHKRFNFLSHHSALPSEKSSQNASLG</sequence>
<dbReference type="EMBL" id="JAUEPP010000004">
    <property type="protein sequence ID" value="KAK3344966.1"/>
    <property type="molecule type" value="Genomic_DNA"/>
</dbReference>